<proteinExistence type="predicted"/>
<dbReference type="STRING" id="1646377.BS640_06410"/>
<comment type="caution">
    <text evidence="2">The sequence shown here is derived from an EMBL/GenBank/DDBJ whole genome shotgun (WGS) entry which is preliminary data.</text>
</comment>
<feature type="region of interest" description="Disordered" evidence="1">
    <location>
        <begin position="1"/>
        <end position="29"/>
    </location>
</feature>
<name>A0A1X0WI51_9GAMM</name>
<organism evidence="2 3">
    <name type="scientific">Rouxiella badensis</name>
    <dbReference type="NCBI Taxonomy" id="1646377"/>
    <lineage>
        <taxon>Bacteria</taxon>
        <taxon>Pseudomonadati</taxon>
        <taxon>Pseudomonadota</taxon>
        <taxon>Gammaproteobacteria</taxon>
        <taxon>Enterobacterales</taxon>
        <taxon>Yersiniaceae</taxon>
        <taxon>Rouxiella</taxon>
    </lineage>
</organism>
<reference evidence="2 3" key="1">
    <citation type="journal article" date="2017" name="Int. J. Syst. Evol. Microbiol.">
        <title>Rouxiella badensis sp. nov. and Rouxiella silvae sp. nov. isolated from peat bog soil in Germany and emendation of the genus description.</title>
        <authorList>
            <person name="Le Fleche-Mateos A."/>
            <person name="Kugler J.H."/>
            <person name="Hansen S.H."/>
            <person name="Syldatk C."/>
            <person name="Hausmann R."/>
            <person name="Lomprez F."/>
            <person name="Vandenbogaert M."/>
            <person name="Manuguerra J.C."/>
            <person name="Grimont P.A."/>
        </authorList>
    </citation>
    <scope>NUCLEOTIDE SEQUENCE [LARGE SCALE GENOMIC DNA]</scope>
    <source>
        <strain evidence="2 3">DSM 100043</strain>
    </source>
</reference>
<dbReference type="EMBL" id="MRWE01000007">
    <property type="protein sequence ID" value="ORJ26466.1"/>
    <property type="molecule type" value="Genomic_DNA"/>
</dbReference>
<dbReference type="Proteomes" id="UP000192536">
    <property type="component" value="Unassembled WGS sequence"/>
</dbReference>
<dbReference type="AlphaFoldDB" id="A0A1X0WI51"/>
<dbReference type="GeneID" id="93565602"/>
<accession>A0A1X0WI51</accession>
<evidence type="ECO:0000256" key="1">
    <source>
        <dbReference type="SAM" id="MobiDB-lite"/>
    </source>
</evidence>
<protein>
    <submittedName>
        <fullName evidence="2">Uncharacterized protein</fullName>
    </submittedName>
</protein>
<keyword evidence="3" id="KW-1185">Reference proteome</keyword>
<feature type="compositionally biased region" description="Polar residues" evidence="1">
    <location>
        <begin position="1"/>
        <end position="16"/>
    </location>
</feature>
<sequence>MYISSQVQRRTVSVQENDGDSHSSDEEDKRRFASLLASISPRVVPASVTSRLGCSSGSAGGFTLARGADTLMLKQLTLPKYASRDAWLSWRLTNGALAGLEIEARSSENGLFIRLKAVDHQKLIRILGSAKRLQQRLIRQFEKDIQVEVSDEDPAIK</sequence>
<evidence type="ECO:0000313" key="2">
    <source>
        <dbReference type="EMBL" id="ORJ26466.1"/>
    </source>
</evidence>
<dbReference type="RefSeq" id="WP_017490903.1">
    <property type="nucleotide sequence ID" value="NZ_CAUQAZ010000133.1"/>
</dbReference>
<gene>
    <name evidence="2" type="ORF">BS640_06410</name>
</gene>
<evidence type="ECO:0000313" key="3">
    <source>
        <dbReference type="Proteomes" id="UP000192536"/>
    </source>
</evidence>
<feature type="compositionally biased region" description="Basic and acidic residues" evidence="1">
    <location>
        <begin position="19"/>
        <end position="29"/>
    </location>
</feature>